<protein>
    <submittedName>
        <fullName evidence="1">Phage tail protein</fullName>
    </submittedName>
</protein>
<reference evidence="1 2" key="1">
    <citation type="submission" date="2021-05" db="EMBL/GenBank/DDBJ databases">
        <title>Aequorivita echinoideorum JCM 30378 genome.</title>
        <authorList>
            <person name="Zhang H."/>
            <person name="Li C."/>
        </authorList>
    </citation>
    <scope>NUCLEOTIDE SEQUENCE [LARGE SCALE GENOMIC DNA]</scope>
    <source>
        <strain evidence="1 2">JCM30378</strain>
    </source>
</reference>
<dbReference type="Proteomes" id="UP001297092">
    <property type="component" value="Unassembled WGS sequence"/>
</dbReference>
<accession>A0ABS5S5Z3</accession>
<proteinExistence type="predicted"/>
<dbReference type="EMBL" id="JAHCTB010000004">
    <property type="protein sequence ID" value="MBT0608623.1"/>
    <property type="molecule type" value="Genomic_DNA"/>
</dbReference>
<organism evidence="1 2">
    <name type="scientific">Aequorivita echinoideorum</name>
    <dbReference type="NCBI Taxonomy" id="1549647"/>
    <lineage>
        <taxon>Bacteria</taxon>
        <taxon>Pseudomonadati</taxon>
        <taxon>Bacteroidota</taxon>
        <taxon>Flavobacteriia</taxon>
        <taxon>Flavobacteriales</taxon>
        <taxon>Flavobacteriaceae</taxon>
        <taxon>Aequorivita</taxon>
    </lineage>
</organism>
<gene>
    <name evidence="1" type="ORF">KIV10_10540</name>
</gene>
<keyword evidence="2" id="KW-1185">Reference proteome</keyword>
<name>A0ABS5S5Z3_9FLAO</name>
<comment type="caution">
    <text evidence="1">The sequence shown here is derived from an EMBL/GenBank/DDBJ whole genome shotgun (WGS) entry which is preliminary data.</text>
</comment>
<sequence length="178" mass="20559">MKKTILLSFISFILCSCTSENFYETQRYFNTDKESYNVGDEFELTIFIAPQKDEKEIRLYDNYKNLQISFSLINSEKGIHNGSWTKRSNEFLNDTSTTKFRITKKKPFKKSFTGIISETETEIIIEIPELNFSDGLPKSEFGANNKVRIHGLCDPIDPEIGASIEEFIEVKDIEIITI</sequence>
<dbReference type="PROSITE" id="PS51257">
    <property type="entry name" value="PROKAR_LIPOPROTEIN"/>
    <property type="match status" value="1"/>
</dbReference>
<evidence type="ECO:0000313" key="2">
    <source>
        <dbReference type="Proteomes" id="UP001297092"/>
    </source>
</evidence>
<evidence type="ECO:0000313" key="1">
    <source>
        <dbReference type="EMBL" id="MBT0608623.1"/>
    </source>
</evidence>
<dbReference type="RefSeq" id="WP_214113482.1">
    <property type="nucleotide sequence ID" value="NZ_JAHCTB010000004.1"/>
</dbReference>